<evidence type="ECO:0000256" key="2">
    <source>
        <dbReference type="ARBA" id="ARBA00007646"/>
    </source>
</evidence>
<dbReference type="PANTHER" id="PTHR48068">
    <property type="entry name" value="TAF9 RNA POLYMERASE II, TATA BOX-BINDING PROTEIN (TBP)-ASSOCIATED FACTOR"/>
    <property type="match status" value="1"/>
</dbReference>
<comment type="subcellular location">
    <subcellularLocation>
        <location evidence="1">Nucleus</location>
    </subcellularLocation>
</comment>
<evidence type="ECO:0000256" key="1">
    <source>
        <dbReference type="ARBA" id="ARBA00004123"/>
    </source>
</evidence>
<dbReference type="Proteomes" id="UP001527925">
    <property type="component" value="Unassembled WGS sequence"/>
</dbReference>
<reference evidence="7 8" key="1">
    <citation type="submission" date="2023-09" db="EMBL/GenBank/DDBJ databases">
        <title>Pangenome analysis of Batrachochytrium dendrobatidis and related Chytrids.</title>
        <authorList>
            <person name="Yacoub M.N."/>
            <person name="Stajich J.E."/>
            <person name="James T.Y."/>
        </authorList>
    </citation>
    <scope>NUCLEOTIDE SEQUENCE [LARGE SCALE GENOMIC DNA]</scope>
    <source>
        <strain evidence="7 8">JEL0888</strain>
    </source>
</reference>
<dbReference type="Gene3D" id="1.10.20.10">
    <property type="entry name" value="Histone, subunit A"/>
    <property type="match status" value="1"/>
</dbReference>
<dbReference type="PANTHER" id="PTHR48068:SF4">
    <property type="entry name" value="TATA-BOX BINDING PROTEIN ASSOCIATED FACTOR 9"/>
    <property type="match status" value="1"/>
</dbReference>
<dbReference type="SUPFAM" id="SSF47113">
    <property type="entry name" value="Histone-fold"/>
    <property type="match status" value="1"/>
</dbReference>
<evidence type="ECO:0000313" key="7">
    <source>
        <dbReference type="EMBL" id="KAL2912770.1"/>
    </source>
</evidence>
<keyword evidence="4" id="KW-0804">Transcription</keyword>
<evidence type="ECO:0000256" key="5">
    <source>
        <dbReference type="ARBA" id="ARBA00023242"/>
    </source>
</evidence>
<proteinExistence type="inferred from homology"/>
<protein>
    <submittedName>
        <fullName evidence="7">Transcription initiation factor TFIID subunit 9</fullName>
    </submittedName>
</protein>
<organism evidence="7 8">
    <name type="scientific">Polyrhizophydium stewartii</name>
    <dbReference type="NCBI Taxonomy" id="2732419"/>
    <lineage>
        <taxon>Eukaryota</taxon>
        <taxon>Fungi</taxon>
        <taxon>Fungi incertae sedis</taxon>
        <taxon>Chytridiomycota</taxon>
        <taxon>Chytridiomycota incertae sedis</taxon>
        <taxon>Chytridiomycetes</taxon>
        <taxon>Rhizophydiales</taxon>
        <taxon>Rhizophydiales incertae sedis</taxon>
        <taxon>Polyrhizophydium</taxon>
    </lineage>
</organism>
<accession>A0ABR4MZT0</accession>
<evidence type="ECO:0000313" key="8">
    <source>
        <dbReference type="Proteomes" id="UP001527925"/>
    </source>
</evidence>
<keyword evidence="5" id="KW-0539">Nucleus</keyword>
<feature type="region of interest" description="Disordered" evidence="6">
    <location>
        <begin position="300"/>
        <end position="320"/>
    </location>
</feature>
<dbReference type="InterPro" id="IPR003162">
    <property type="entry name" value="TFIID-31"/>
</dbReference>
<evidence type="ECO:0000256" key="6">
    <source>
        <dbReference type="SAM" id="MobiDB-lite"/>
    </source>
</evidence>
<evidence type="ECO:0000256" key="4">
    <source>
        <dbReference type="ARBA" id="ARBA00023163"/>
    </source>
</evidence>
<name>A0ABR4MZT0_9FUNG</name>
<dbReference type="InterPro" id="IPR051431">
    <property type="entry name" value="TFIID_subunit_9"/>
</dbReference>
<evidence type="ECO:0000256" key="3">
    <source>
        <dbReference type="ARBA" id="ARBA00023015"/>
    </source>
</evidence>
<gene>
    <name evidence="7" type="primary">TAF9</name>
    <name evidence="7" type="ORF">HK105_207762</name>
</gene>
<dbReference type="CDD" id="cd07979">
    <property type="entry name" value="HFD_TAF9"/>
    <property type="match status" value="1"/>
</dbReference>
<keyword evidence="8" id="KW-1185">Reference proteome</keyword>
<dbReference type="Pfam" id="PF02291">
    <property type="entry name" value="TFIID-31kDa"/>
    <property type="match status" value="1"/>
</dbReference>
<dbReference type="InterPro" id="IPR009072">
    <property type="entry name" value="Histone-fold"/>
</dbReference>
<comment type="caution">
    <text evidence="7">The sequence shown here is derived from an EMBL/GenBank/DDBJ whole genome shotgun (WGS) entry which is preliminary data.</text>
</comment>
<dbReference type="EMBL" id="JADGIZ020000058">
    <property type="protein sequence ID" value="KAL2912770.1"/>
    <property type="molecule type" value="Genomic_DNA"/>
</dbReference>
<sequence length="320" mass="33946">MPEAFNTNPQDLPRDARLVSLILQAADVEDYEPRVLPQLLEFAHRYVLDVLQDAQVFSEHAAHKDIEVEDVRMAIESRVAHSFSGPPSREVMMELAERKNSIPLPLVPDKFGMRLPPERNTLIKQNFQIVPKLHPTKRPATAPMSQYASPLIKRQQLGSFDPAQPVAMQPGFGMPAGMPVPMQMPATGIPQLGQQAQLGDLAPGGGAAAGAMGQMNPMAQMAQMAQMGPMGDNSALMTFGAPVPSAMPAGAGAQQFGMAGMGMGGMGAGMGMNMGMGMGMQPALGAGVQHQTAVTSMGLAMPEVGAPAQPKEDDDYDMDE</sequence>
<keyword evidence="3" id="KW-0805">Transcription regulation</keyword>
<comment type="similarity">
    <text evidence="2">Belongs to the TAF9 family.</text>
</comment>